<evidence type="ECO:0000256" key="13">
    <source>
        <dbReference type="ARBA" id="ARBA00023152"/>
    </source>
</evidence>
<accession>A0A521AFU6</accession>
<feature type="binding site" evidence="15">
    <location>
        <position position="243"/>
    </location>
    <ligand>
        <name>substrate</name>
        <note>ligand shared between dimeric partners</note>
    </ligand>
</feature>
<comment type="subunit">
    <text evidence="15">Homotetramer.</text>
</comment>
<evidence type="ECO:0000256" key="8">
    <source>
        <dbReference type="ARBA" id="ARBA00022723"/>
    </source>
</evidence>
<evidence type="ECO:0000256" key="11">
    <source>
        <dbReference type="ARBA" id="ARBA00022840"/>
    </source>
</evidence>
<evidence type="ECO:0000256" key="15">
    <source>
        <dbReference type="HAMAP-Rule" id="MF_00339"/>
    </source>
</evidence>
<dbReference type="InterPro" id="IPR022953">
    <property type="entry name" value="ATP_PFK"/>
</dbReference>
<feature type="binding site" description="in other chain" evidence="15">
    <location>
        <begin position="169"/>
        <end position="171"/>
    </location>
    <ligand>
        <name>substrate</name>
        <note>ligand shared between dimeric partners</note>
    </ligand>
</feature>
<feature type="binding site" evidence="15">
    <location>
        <begin position="21"/>
        <end position="25"/>
    </location>
    <ligand>
        <name>ADP</name>
        <dbReference type="ChEBI" id="CHEBI:456216"/>
        <note>allosteric activator; ligand shared between dimeric partners</note>
    </ligand>
</feature>
<dbReference type="OrthoDB" id="9802503at2"/>
<dbReference type="GO" id="GO:0006002">
    <property type="term" value="P:fructose 6-phosphate metabolic process"/>
    <property type="evidence" value="ECO:0007669"/>
    <property type="project" value="UniProtKB-UniRule"/>
</dbReference>
<evidence type="ECO:0000259" key="16">
    <source>
        <dbReference type="Pfam" id="PF00365"/>
    </source>
</evidence>
<feature type="domain" description="Phosphofructokinase" evidence="16">
    <location>
        <begin position="3"/>
        <end position="275"/>
    </location>
</feature>
<dbReference type="InterPro" id="IPR000023">
    <property type="entry name" value="Phosphofructokinase_dom"/>
</dbReference>
<dbReference type="HAMAP" id="MF_00339">
    <property type="entry name" value="Phosphofructokinase_I_B1"/>
    <property type="match status" value="1"/>
</dbReference>
<feature type="binding site" description="in other chain" evidence="15">
    <location>
        <begin position="213"/>
        <end position="215"/>
    </location>
    <ligand>
        <name>ADP</name>
        <dbReference type="ChEBI" id="CHEBI:456216"/>
        <note>allosteric activator; ligand shared between dimeric partners</note>
    </ligand>
</feature>
<comment type="catalytic activity">
    <reaction evidence="14 15">
        <text>beta-D-fructose 6-phosphate + ATP = beta-D-fructose 1,6-bisphosphate + ADP + H(+)</text>
        <dbReference type="Rhea" id="RHEA:16109"/>
        <dbReference type="ChEBI" id="CHEBI:15378"/>
        <dbReference type="ChEBI" id="CHEBI:30616"/>
        <dbReference type="ChEBI" id="CHEBI:32966"/>
        <dbReference type="ChEBI" id="CHEBI:57634"/>
        <dbReference type="ChEBI" id="CHEBI:456216"/>
        <dbReference type="EC" id="2.7.1.11"/>
    </reaction>
</comment>
<organism evidence="17 18">
    <name type="scientific">Melghirimyces algeriensis</name>
    <dbReference type="NCBI Taxonomy" id="910412"/>
    <lineage>
        <taxon>Bacteria</taxon>
        <taxon>Bacillati</taxon>
        <taxon>Bacillota</taxon>
        <taxon>Bacilli</taxon>
        <taxon>Bacillales</taxon>
        <taxon>Thermoactinomycetaceae</taxon>
        <taxon>Melghirimyces</taxon>
    </lineage>
</organism>
<dbReference type="InterPro" id="IPR015912">
    <property type="entry name" value="Phosphofructokinase_CS"/>
</dbReference>
<dbReference type="GO" id="GO:0061621">
    <property type="term" value="P:canonical glycolysis"/>
    <property type="evidence" value="ECO:0007669"/>
    <property type="project" value="TreeGrafter"/>
</dbReference>
<keyword evidence="18" id="KW-1185">Reference proteome</keyword>
<dbReference type="UniPathway" id="UPA00109">
    <property type="reaction ID" value="UER00182"/>
</dbReference>
<feature type="binding site" evidence="15">
    <location>
        <begin position="102"/>
        <end position="105"/>
    </location>
    <ligand>
        <name>ATP</name>
        <dbReference type="ChEBI" id="CHEBI:30616"/>
    </ligand>
</feature>
<keyword evidence="11 15" id="KW-0067">ATP-binding</keyword>
<dbReference type="PANTHER" id="PTHR13697:SF4">
    <property type="entry name" value="ATP-DEPENDENT 6-PHOSPHOFRUCTOKINASE"/>
    <property type="match status" value="1"/>
</dbReference>
<dbReference type="PANTHER" id="PTHR13697">
    <property type="entry name" value="PHOSPHOFRUCTOKINASE"/>
    <property type="match status" value="1"/>
</dbReference>
<feature type="binding site" evidence="15">
    <location>
        <position position="162"/>
    </location>
    <ligand>
        <name>substrate</name>
        <note>ligand shared between dimeric partners</note>
    </ligand>
</feature>
<dbReference type="Proteomes" id="UP000315636">
    <property type="component" value="Unassembled WGS sequence"/>
</dbReference>
<sequence length="319" mass="34105">MERIAVLTSGGDAPGMNAAVRAVVRKGHHYGLDVVGVYRGYTGLIQGDFKTMDLGSVGDIIHRGGTILYSARSEAFKTPEGQNKAVEKLKEHGIDGLVVIGGDGSFRGAQALTARGFPAVGVPGTIDNDIPGTDFTIGFDTAINTVIECIDRIRDTATSHERTYVVEVMGRDAGDIALWAGLAEGAESILIPEAPYDLDEIVKRLERGSQRGKKHSIIIVAEGVGSGVEIGRQIKDKAGFETRVTVLGHIQRGGTPTAFDRVLASRMGSKAVDLLLQGESDQMVASRKNEIIGVRFDEAFTMKHQPDMSIYDLASILAI</sequence>
<keyword evidence="5 15" id="KW-0963">Cytoplasm</keyword>
<feature type="binding site" evidence="15">
    <location>
        <begin position="72"/>
        <end position="73"/>
    </location>
    <ligand>
        <name>ATP</name>
        <dbReference type="ChEBI" id="CHEBI:30616"/>
    </ligand>
</feature>
<comment type="pathway">
    <text evidence="4 15">Carbohydrate degradation; glycolysis; D-glyceraldehyde 3-phosphate and glycerone phosphate from D-glucose: step 3/4.</text>
</comment>
<dbReference type="FunFam" id="3.40.50.460:FF:000002">
    <property type="entry name" value="ATP-dependent 6-phosphofructokinase"/>
    <property type="match status" value="1"/>
</dbReference>
<dbReference type="PIRSF" id="PIRSF000532">
    <property type="entry name" value="ATP_PFK_prok"/>
    <property type="match status" value="1"/>
</dbReference>
<dbReference type="GO" id="GO:0005945">
    <property type="term" value="C:6-phosphofructokinase complex"/>
    <property type="evidence" value="ECO:0007669"/>
    <property type="project" value="TreeGrafter"/>
</dbReference>
<evidence type="ECO:0000256" key="5">
    <source>
        <dbReference type="ARBA" id="ARBA00022490"/>
    </source>
</evidence>
<gene>
    <name evidence="15" type="primary">pfkA</name>
    <name evidence="17" type="ORF">SAMN06264849_101121</name>
</gene>
<dbReference type="AlphaFoldDB" id="A0A521AFU6"/>
<evidence type="ECO:0000256" key="14">
    <source>
        <dbReference type="ARBA" id="ARBA00048070"/>
    </source>
</evidence>
<evidence type="ECO:0000256" key="4">
    <source>
        <dbReference type="ARBA" id="ARBA00004679"/>
    </source>
</evidence>
<feature type="binding site" description="in other chain" evidence="15">
    <location>
        <position position="222"/>
    </location>
    <ligand>
        <name>substrate</name>
        <note>ligand shared between dimeric partners</note>
    </ligand>
</feature>
<keyword evidence="8 15" id="KW-0479">Metal-binding</keyword>
<dbReference type="NCBIfam" id="TIGR02482">
    <property type="entry name" value="PFKA_ATP"/>
    <property type="match status" value="1"/>
</dbReference>
<feature type="binding site" description="in other chain" evidence="15">
    <location>
        <position position="154"/>
    </location>
    <ligand>
        <name>ADP</name>
        <dbReference type="ChEBI" id="CHEBI:456216"/>
        <note>allosteric activator; ligand shared between dimeric partners</note>
    </ligand>
</feature>
<feature type="binding site" evidence="15">
    <location>
        <position position="11"/>
    </location>
    <ligand>
        <name>ATP</name>
        <dbReference type="ChEBI" id="CHEBI:30616"/>
    </ligand>
</feature>
<feature type="binding site" description="in other chain" evidence="15">
    <location>
        <position position="211"/>
    </location>
    <ligand>
        <name>ADP</name>
        <dbReference type="ChEBI" id="CHEBI:456216"/>
        <note>allosteric activator; ligand shared between dimeric partners</note>
    </ligand>
</feature>
<evidence type="ECO:0000256" key="9">
    <source>
        <dbReference type="ARBA" id="ARBA00022741"/>
    </source>
</evidence>
<reference evidence="17 18" key="1">
    <citation type="submission" date="2017-05" db="EMBL/GenBank/DDBJ databases">
        <authorList>
            <person name="Varghese N."/>
            <person name="Submissions S."/>
        </authorList>
    </citation>
    <scope>NUCLEOTIDE SEQUENCE [LARGE SCALE GENOMIC DNA]</scope>
    <source>
        <strain evidence="17 18">DSM 45474</strain>
    </source>
</reference>
<keyword evidence="10 15" id="KW-0418">Kinase</keyword>
<dbReference type="PRINTS" id="PR00476">
    <property type="entry name" value="PHFRCTKINASE"/>
</dbReference>
<dbReference type="Pfam" id="PF00365">
    <property type="entry name" value="PFK"/>
    <property type="match status" value="1"/>
</dbReference>
<feature type="binding site" description="in other chain" evidence="15">
    <location>
        <begin position="249"/>
        <end position="252"/>
    </location>
    <ligand>
        <name>substrate</name>
        <note>ligand shared between dimeric partners</note>
    </ligand>
</feature>
<keyword evidence="9 15" id="KW-0547">Nucleotide-binding</keyword>
<feature type="active site" description="Proton acceptor" evidence="15">
    <location>
        <position position="127"/>
    </location>
</feature>
<dbReference type="InterPro" id="IPR012828">
    <property type="entry name" value="PFKA_ATP_prok"/>
</dbReference>
<dbReference type="FunFam" id="3.40.50.450:FF:000001">
    <property type="entry name" value="ATP-dependent 6-phosphofructokinase"/>
    <property type="match status" value="1"/>
</dbReference>
<evidence type="ECO:0000256" key="10">
    <source>
        <dbReference type="ARBA" id="ARBA00022777"/>
    </source>
</evidence>
<comment type="function">
    <text evidence="2 15">Catalyzes the phosphorylation of D-fructose 6-phosphate to fructose 1,6-bisphosphate by ATP, the first committing step of glycolysis.</text>
</comment>
<dbReference type="GO" id="GO:0016208">
    <property type="term" value="F:AMP binding"/>
    <property type="evidence" value="ECO:0007669"/>
    <property type="project" value="TreeGrafter"/>
</dbReference>
<dbReference type="PROSITE" id="PS00433">
    <property type="entry name" value="PHOSPHOFRUCTOKINASE"/>
    <property type="match status" value="1"/>
</dbReference>
<dbReference type="EC" id="2.7.1.11" evidence="15"/>
<evidence type="ECO:0000256" key="7">
    <source>
        <dbReference type="ARBA" id="ARBA00022679"/>
    </source>
</evidence>
<feature type="binding site" evidence="15">
    <location>
        <position position="103"/>
    </location>
    <ligand>
        <name>Mg(2+)</name>
        <dbReference type="ChEBI" id="CHEBI:18420"/>
        <note>catalytic</note>
    </ligand>
</feature>
<comment type="caution">
    <text evidence="15">Lacks conserved residue(s) required for the propagation of feature annotation.</text>
</comment>
<keyword evidence="12 15" id="KW-0460">Magnesium</keyword>
<dbReference type="GO" id="GO:0005524">
    <property type="term" value="F:ATP binding"/>
    <property type="evidence" value="ECO:0007669"/>
    <property type="project" value="UniProtKB-UniRule"/>
</dbReference>
<keyword evidence="7 15" id="KW-0808">Transferase</keyword>
<protein>
    <recommendedName>
        <fullName evidence="15">ATP-dependent 6-phosphofructokinase</fullName>
        <shortName evidence="15">ATP-PFK</shortName>
        <shortName evidence="15">Phosphofructokinase</shortName>
        <ecNumber evidence="15">2.7.1.11</ecNumber>
    </recommendedName>
    <alternativeName>
        <fullName evidence="15">Phosphohexokinase</fullName>
    </alternativeName>
</protein>
<dbReference type="GO" id="GO:0070095">
    <property type="term" value="F:fructose-6-phosphate binding"/>
    <property type="evidence" value="ECO:0007669"/>
    <property type="project" value="TreeGrafter"/>
</dbReference>
<feature type="binding site" description="in other chain" evidence="15">
    <location>
        <begin position="125"/>
        <end position="127"/>
    </location>
    <ligand>
        <name>substrate</name>
        <note>ligand shared between dimeric partners</note>
    </ligand>
</feature>
<dbReference type="SUPFAM" id="SSF53784">
    <property type="entry name" value="Phosphofructokinase"/>
    <property type="match status" value="1"/>
</dbReference>
<comment type="cofactor">
    <cofactor evidence="1 15">
        <name>Mg(2+)</name>
        <dbReference type="ChEBI" id="CHEBI:18420"/>
    </cofactor>
</comment>
<evidence type="ECO:0000256" key="1">
    <source>
        <dbReference type="ARBA" id="ARBA00001946"/>
    </source>
</evidence>
<dbReference type="GO" id="GO:0003872">
    <property type="term" value="F:6-phosphofructokinase activity"/>
    <property type="evidence" value="ECO:0007669"/>
    <property type="project" value="UniProtKB-UniRule"/>
</dbReference>
<evidence type="ECO:0000313" key="17">
    <source>
        <dbReference type="EMBL" id="SMO33672.1"/>
    </source>
</evidence>
<evidence type="ECO:0000256" key="12">
    <source>
        <dbReference type="ARBA" id="ARBA00022842"/>
    </source>
</evidence>
<dbReference type="Gene3D" id="3.40.50.460">
    <property type="entry name" value="Phosphofructokinase domain"/>
    <property type="match status" value="1"/>
</dbReference>
<dbReference type="InterPro" id="IPR035966">
    <property type="entry name" value="PKF_sf"/>
</dbReference>
<evidence type="ECO:0000313" key="18">
    <source>
        <dbReference type="Proteomes" id="UP000315636"/>
    </source>
</evidence>
<dbReference type="Gene3D" id="3.40.50.450">
    <property type="match status" value="1"/>
</dbReference>
<dbReference type="InterPro" id="IPR012003">
    <property type="entry name" value="ATP_PFK_prok-type"/>
</dbReference>
<feature type="binding site" description="in other chain" evidence="15">
    <location>
        <begin position="185"/>
        <end position="187"/>
    </location>
    <ligand>
        <name>ADP</name>
        <dbReference type="ChEBI" id="CHEBI:456216"/>
        <note>allosteric activator; ligand shared between dimeric partners</note>
    </ligand>
</feature>
<dbReference type="GO" id="GO:0048029">
    <property type="term" value="F:monosaccharide binding"/>
    <property type="evidence" value="ECO:0007669"/>
    <property type="project" value="TreeGrafter"/>
</dbReference>
<evidence type="ECO:0000256" key="3">
    <source>
        <dbReference type="ARBA" id="ARBA00004496"/>
    </source>
</evidence>
<evidence type="ECO:0000256" key="6">
    <source>
        <dbReference type="ARBA" id="ARBA00022533"/>
    </source>
</evidence>
<dbReference type="GO" id="GO:0046872">
    <property type="term" value="F:metal ion binding"/>
    <property type="evidence" value="ECO:0007669"/>
    <property type="project" value="UniProtKB-KW"/>
</dbReference>
<dbReference type="GO" id="GO:0030388">
    <property type="term" value="P:fructose 1,6-bisphosphate metabolic process"/>
    <property type="evidence" value="ECO:0007669"/>
    <property type="project" value="TreeGrafter"/>
</dbReference>
<proteinExistence type="inferred from homology"/>
<dbReference type="GO" id="GO:0042802">
    <property type="term" value="F:identical protein binding"/>
    <property type="evidence" value="ECO:0007669"/>
    <property type="project" value="TreeGrafter"/>
</dbReference>
<dbReference type="EMBL" id="FXTI01000001">
    <property type="protein sequence ID" value="SMO33672.1"/>
    <property type="molecule type" value="Genomic_DNA"/>
</dbReference>
<dbReference type="RefSeq" id="WP_142503835.1">
    <property type="nucleotide sequence ID" value="NZ_FXTI01000001.1"/>
</dbReference>
<keyword evidence="6 15" id="KW-0021">Allosteric enzyme</keyword>
<comment type="activity regulation">
    <text evidence="15">Allosterically activated by ADP and other diphosphonucleosides, and allosterically inhibited by phosphoenolpyruvate.</text>
</comment>
<name>A0A521AFU6_9BACL</name>
<comment type="similarity">
    <text evidence="15">Belongs to the phosphofructokinase type A (PFKA) family. ATP-dependent PFK group I subfamily. Prokaryotic clade 'B1' sub-subfamily.</text>
</comment>
<evidence type="ECO:0000256" key="2">
    <source>
        <dbReference type="ARBA" id="ARBA00002659"/>
    </source>
</evidence>
<comment type="subcellular location">
    <subcellularLocation>
        <location evidence="3 15">Cytoplasm</location>
    </subcellularLocation>
</comment>
<dbReference type="NCBIfam" id="NF002872">
    <property type="entry name" value="PRK03202.1"/>
    <property type="match status" value="1"/>
</dbReference>
<keyword evidence="13 15" id="KW-0324">Glycolysis</keyword>